<keyword evidence="1" id="KW-1133">Transmembrane helix</keyword>
<dbReference type="OrthoDB" id="5006754at2"/>
<gene>
    <name evidence="2" type="ORF">ESO86_00460</name>
</gene>
<dbReference type="Proteomes" id="UP000292881">
    <property type="component" value="Unassembled WGS sequence"/>
</dbReference>
<feature type="transmembrane region" description="Helical" evidence="1">
    <location>
        <begin position="5"/>
        <end position="27"/>
    </location>
</feature>
<evidence type="ECO:0000313" key="2">
    <source>
        <dbReference type="EMBL" id="RXZ51859.1"/>
    </source>
</evidence>
<evidence type="ECO:0000256" key="1">
    <source>
        <dbReference type="SAM" id="Phobius"/>
    </source>
</evidence>
<name>A0A4Q2JYI6_9MICO</name>
<keyword evidence="1" id="KW-0812">Transmembrane</keyword>
<dbReference type="RefSeq" id="WP_129232938.1">
    <property type="nucleotide sequence ID" value="NZ_SDPL01000002.1"/>
</dbReference>
<organism evidence="2 3">
    <name type="scientific">Agromyces binzhouensis</name>
    <dbReference type="NCBI Taxonomy" id="1817495"/>
    <lineage>
        <taxon>Bacteria</taxon>
        <taxon>Bacillati</taxon>
        <taxon>Actinomycetota</taxon>
        <taxon>Actinomycetes</taxon>
        <taxon>Micrococcales</taxon>
        <taxon>Microbacteriaceae</taxon>
        <taxon>Agromyces</taxon>
    </lineage>
</organism>
<proteinExistence type="predicted"/>
<keyword evidence="1" id="KW-0472">Membrane</keyword>
<accession>A0A4Q2JYI6</accession>
<dbReference type="EMBL" id="SDPL01000002">
    <property type="protein sequence ID" value="RXZ51859.1"/>
    <property type="molecule type" value="Genomic_DNA"/>
</dbReference>
<dbReference type="AlphaFoldDB" id="A0A4Q2JYI6"/>
<feature type="transmembrane region" description="Helical" evidence="1">
    <location>
        <begin position="47"/>
        <end position="73"/>
    </location>
</feature>
<protein>
    <submittedName>
        <fullName evidence="2">Uncharacterized protein</fullName>
    </submittedName>
</protein>
<sequence>MPKTVIWAGVGVALAGGILVATAPLALNAWWAPNTTEWLSAIGVLEIVVAIARTVLAPLGAALIAGGLVMVYIDRRLRGDGISDRPRRWRFPPPQDA</sequence>
<keyword evidence="3" id="KW-1185">Reference proteome</keyword>
<reference evidence="2 3" key="1">
    <citation type="submission" date="2019-01" db="EMBL/GenBank/DDBJ databases">
        <authorList>
            <person name="Li J."/>
        </authorList>
    </citation>
    <scope>NUCLEOTIDE SEQUENCE [LARGE SCALE GENOMIC DNA]</scope>
    <source>
        <strain evidence="2 3">CGMCC 4.7180</strain>
    </source>
</reference>
<evidence type="ECO:0000313" key="3">
    <source>
        <dbReference type="Proteomes" id="UP000292881"/>
    </source>
</evidence>
<comment type="caution">
    <text evidence="2">The sequence shown here is derived from an EMBL/GenBank/DDBJ whole genome shotgun (WGS) entry which is preliminary data.</text>
</comment>